<proteinExistence type="predicted"/>
<feature type="compositionally biased region" description="Basic and acidic residues" evidence="1">
    <location>
        <begin position="153"/>
        <end position="173"/>
    </location>
</feature>
<feature type="compositionally biased region" description="Acidic residues" evidence="1">
    <location>
        <begin position="81"/>
        <end position="98"/>
    </location>
</feature>
<feature type="non-terminal residue" evidence="2">
    <location>
        <position position="1"/>
    </location>
</feature>
<feature type="compositionally biased region" description="Acidic residues" evidence="1">
    <location>
        <begin position="223"/>
        <end position="234"/>
    </location>
</feature>
<feature type="compositionally biased region" description="Basic and acidic residues" evidence="1">
    <location>
        <begin position="306"/>
        <end position="319"/>
    </location>
</feature>
<feature type="compositionally biased region" description="Basic residues" evidence="1">
    <location>
        <begin position="331"/>
        <end position="345"/>
    </location>
</feature>
<evidence type="ECO:0000313" key="2">
    <source>
        <dbReference type="EMBL" id="JAT88550.1"/>
    </source>
</evidence>
<protein>
    <submittedName>
        <fullName evidence="2">Uncharacterized protein</fullName>
    </submittedName>
</protein>
<evidence type="ECO:0000256" key="1">
    <source>
        <dbReference type="SAM" id="MobiDB-lite"/>
    </source>
</evidence>
<feature type="compositionally biased region" description="Basic and acidic residues" evidence="1">
    <location>
        <begin position="279"/>
        <end position="288"/>
    </location>
</feature>
<accession>A0A1E1WNH1</accession>
<dbReference type="OrthoDB" id="10257972at2759"/>
<feature type="non-terminal residue" evidence="2">
    <location>
        <position position="345"/>
    </location>
</feature>
<gene>
    <name evidence="2" type="ORF">g.16593</name>
</gene>
<feature type="compositionally biased region" description="Basic and acidic residues" evidence="1">
    <location>
        <begin position="99"/>
        <end position="140"/>
    </location>
</feature>
<name>A0A1E1WNH1_PECGO</name>
<feature type="compositionally biased region" description="Basic and acidic residues" evidence="1">
    <location>
        <begin position="184"/>
        <end position="206"/>
    </location>
</feature>
<dbReference type="AlphaFoldDB" id="A0A1E1WNH1"/>
<organism evidence="2">
    <name type="scientific">Pectinophora gossypiella</name>
    <name type="common">Cotton pink bollworm</name>
    <name type="synonym">Depressaria gossypiella</name>
    <dbReference type="NCBI Taxonomy" id="13191"/>
    <lineage>
        <taxon>Eukaryota</taxon>
        <taxon>Metazoa</taxon>
        <taxon>Ecdysozoa</taxon>
        <taxon>Arthropoda</taxon>
        <taxon>Hexapoda</taxon>
        <taxon>Insecta</taxon>
        <taxon>Pterygota</taxon>
        <taxon>Neoptera</taxon>
        <taxon>Endopterygota</taxon>
        <taxon>Lepidoptera</taxon>
        <taxon>Glossata</taxon>
        <taxon>Ditrysia</taxon>
        <taxon>Gelechioidea</taxon>
        <taxon>Gelechiidae</taxon>
        <taxon>Apatetrinae</taxon>
        <taxon>Pectinophora</taxon>
    </lineage>
</organism>
<feature type="region of interest" description="Disordered" evidence="1">
    <location>
        <begin position="68"/>
        <end position="345"/>
    </location>
</feature>
<sequence>PHLREPPPRAPPAKKACPRRICIPVDDDSEVEGLNALHDLDRASGANEMNALLSLVLSMGHNRVAGALRVDQLDSSSDSDTSSDDERDDRNDGDDGDDAGDRPDADAPRVPRPRNRESQSSSENERCDDGPQAEQDRPAWERGPTPRSVIMFEFRDHARGGGTPPHDDQDRHTPPPGSPSDKQSTSKDKPKDKPSSSKDSSKNNKKEFRRRVSRGCRRGSNDNESDEREGEENPDVPAEVEIYLGKSRETPGTSNMEWEPTDGRAHSSEEDTTETSTSKAKEEKRQKLDSGIGEENTPSAGTSSSKSEESDVESRRSDSGSDEGCGDDVRGRRRRQKRSHRSSRS</sequence>
<reference evidence="2" key="1">
    <citation type="submission" date="2015-09" db="EMBL/GenBank/DDBJ databases">
        <title>De novo assembly of Pectinophora gossypiella (Pink Bollworm) gut transcriptome.</title>
        <authorList>
            <person name="Tassone E.E."/>
        </authorList>
    </citation>
    <scope>NUCLEOTIDE SEQUENCE</scope>
</reference>
<dbReference type="EMBL" id="GDQN01002504">
    <property type="protein sequence ID" value="JAT88550.1"/>
    <property type="molecule type" value="Transcribed_RNA"/>
</dbReference>
<feature type="compositionally biased region" description="Basic residues" evidence="1">
    <location>
        <begin position="207"/>
        <end position="217"/>
    </location>
</feature>